<dbReference type="AlphaFoldDB" id="A0A816F1N2"/>
<evidence type="ECO:0000256" key="1">
    <source>
        <dbReference type="SAM" id="Phobius"/>
    </source>
</evidence>
<gene>
    <name evidence="2" type="ORF">XAT740_LOCUS55794</name>
</gene>
<keyword evidence="3" id="KW-1185">Reference proteome</keyword>
<evidence type="ECO:0000313" key="3">
    <source>
        <dbReference type="Proteomes" id="UP000663828"/>
    </source>
</evidence>
<reference evidence="2" key="1">
    <citation type="submission" date="2021-02" db="EMBL/GenBank/DDBJ databases">
        <authorList>
            <person name="Nowell W R."/>
        </authorList>
    </citation>
    <scope>NUCLEOTIDE SEQUENCE</scope>
</reference>
<organism evidence="2 3">
    <name type="scientific">Adineta ricciae</name>
    <name type="common">Rotifer</name>
    <dbReference type="NCBI Taxonomy" id="249248"/>
    <lineage>
        <taxon>Eukaryota</taxon>
        <taxon>Metazoa</taxon>
        <taxon>Spiralia</taxon>
        <taxon>Gnathifera</taxon>
        <taxon>Rotifera</taxon>
        <taxon>Eurotatoria</taxon>
        <taxon>Bdelloidea</taxon>
        <taxon>Adinetida</taxon>
        <taxon>Adinetidae</taxon>
        <taxon>Adineta</taxon>
    </lineage>
</organism>
<keyword evidence="1" id="KW-0812">Transmembrane</keyword>
<dbReference type="Gene3D" id="1.20.1070.10">
    <property type="entry name" value="Rhodopsin 7-helix transmembrane proteins"/>
    <property type="match status" value="1"/>
</dbReference>
<accession>A0A816F1N2</accession>
<keyword evidence="1" id="KW-1133">Transmembrane helix</keyword>
<evidence type="ECO:0000313" key="2">
    <source>
        <dbReference type="EMBL" id="CAF1655307.1"/>
    </source>
</evidence>
<comment type="caution">
    <text evidence="2">The sequence shown here is derived from an EMBL/GenBank/DDBJ whole genome shotgun (WGS) entry which is preliminary data.</text>
</comment>
<name>A0A816F1N2_ADIRI</name>
<feature type="transmembrane region" description="Helical" evidence="1">
    <location>
        <begin position="40"/>
        <end position="62"/>
    </location>
</feature>
<dbReference type="EMBL" id="CAJNOR010010615">
    <property type="protein sequence ID" value="CAF1655307.1"/>
    <property type="molecule type" value="Genomic_DNA"/>
</dbReference>
<proteinExistence type="predicted"/>
<dbReference type="Proteomes" id="UP000663828">
    <property type="component" value="Unassembled WGS sequence"/>
</dbReference>
<feature type="transmembrane region" description="Helical" evidence="1">
    <location>
        <begin position="90"/>
        <end position="111"/>
    </location>
</feature>
<protein>
    <submittedName>
        <fullName evidence="2">Uncharacterized protein</fullName>
    </submittedName>
</protein>
<feature type="transmembrane region" description="Helical" evidence="1">
    <location>
        <begin position="123"/>
        <end position="144"/>
    </location>
</feature>
<keyword evidence="1" id="KW-0472">Membrane</keyword>
<sequence>MHFHEILFYKTISQPNSSSLLCITRFDQSSISIYNRINTLIHHLLPFSIQIISITLLVIYAARSRSKASNNNKITLSQLIKKQLFLQKELYITPTIIIMASLPQAILSFSLACVQLNEFKQHLLLSSFLLSYSPQVLGFILYVLPSSAFKEEFNQTKLAKKYLHCFIKTSPK</sequence>